<dbReference type="SMART" id="SM00066">
    <property type="entry name" value="GAL4"/>
    <property type="match status" value="1"/>
</dbReference>
<dbReference type="InterPro" id="IPR001138">
    <property type="entry name" value="Zn2Cys6_DnaBD"/>
</dbReference>
<dbReference type="Proteomes" id="UP000245956">
    <property type="component" value="Unassembled WGS sequence"/>
</dbReference>
<dbReference type="EMBL" id="LCWV01000001">
    <property type="protein sequence ID" value="PWI76797.1"/>
    <property type="molecule type" value="Genomic_DNA"/>
</dbReference>
<keyword evidence="1" id="KW-0349">Heme</keyword>
<feature type="domain" description="Zn(2)-C6 fungal-type" evidence="6">
    <location>
        <begin position="709"/>
        <end position="738"/>
    </location>
</feature>
<dbReference type="SUPFAM" id="SSF48264">
    <property type="entry name" value="Cytochrome P450"/>
    <property type="match status" value="1"/>
</dbReference>
<dbReference type="PANTHER" id="PTHR24305:SF168">
    <property type="entry name" value="P450, PUTATIVE (EUROFUNG)-RELATED"/>
    <property type="match status" value="1"/>
</dbReference>
<feature type="compositionally biased region" description="Polar residues" evidence="5">
    <location>
        <begin position="596"/>
        <end position="610"/>
    </location>
</feature>
<evidence type="ECO:0000256" key="5">
    <source>
        <dbReference type="SAM" id="MobiDB-lite"/>
    </source>
</evidence>
<dbReference type="InterPro" id="IPR050121">
    <property type="entry name" value="Cytochrome_P450_monoxygenase"/>
</dbReference>
<dbReference type="Pfam" id="PF00172">
    <property type="entry name" value="Zn_clus"/>
    <property type="match status" value="1"/>
</dbReference>
<dbReference type="SUPFAM" id="SSF57701">
    <property type="entry name" value="Zn2/Cys6 DNA-binding domain"/>
    <property type="match status" value="1"/>
</dbReference>
<dbReference type="InterPro" id="IPR036864">
    <property type="entry name" value="Zn2-C6_fun-type_DNA-bd_sf"/>
</dbReference>
<name>A0A2U3EQL3_PURLI</name>
<dbReference type="InterPro" id="IPR036396">
    <property type="entry name" value="Cyt_P450_sf"/>
</dbReference>
<evidence type="ECO:0000256" key="2">
    <source>
        <dbReference type="ARBA" id="ARBA00022723"/>
    </source>
</evidence>
<gene>
    <name evidence="7" type="ORF">PCL_03991</name>
</gene>
<dbReference type="PROSITE" id="PS00463">
    <property type="entry name" value="ZN2_CY6_FUNGAL_1"/>
    <property type="match status" value="1"/>
</dbReference>
<dbReference type="GO" id="GO:0020037">
    <property type="term" value="F:heme binding"/>
    <property type="evidence" value="ECO:0007669"/>
    <property type="project" value="InterPro"/>
</dbReference>
<dbReference type="GO" id="GO:0004497">
    <property type="term" value="F:monooxygenase activity"/>
    <property type="evidence" value="ECO:0007669"/>
    <property type="project" value="InterPro"/>
</dbReference>
<dbReference type="AlphaFoldDB" id="A0A2U3EQL3"/>
<dbReference type="Gene3D" id="4.10.240.10">
    <property type="entry name" value="Zn(2)-C6 fungal-type DNA-binding domain"/>
    <property type="match status" value="1"/>
</dbReference>
<dbReference type="PRINTS" id="PR00385">
    <property type="entry name" value="P450"/>
</dbReference>
<keyword evidence="2" id="KW-0479">Metal-binding</keyword>
<sequence>MAALPVGPLTALLLAVLAWRVVSTLRQYLRLRHIPGPPSAGISQWWLIRAVGGGRTHLDLYEACQKYGPVARVGPNYLIASDPDLIKRMLNVRTMYTRSDWYDGMRLDPSKDNVLSQRNEDIHGRLRSMMAAGYSGKEVDNLEAKIDNNILAWLNLLETKYVSANQPFDLARKAQYLTLDVISDLAFGEPFGDVATDSDVHEYISTMETNMPNIIVTTVMPWLMVVLSSPLCRWMLPSEKDVIGLGRTMAIAKQVAAERFGPQKKVQRDMLGSFVARGLTQSEAESEILMQILAGSDTTATAIRATMLHVMCNARVGEALRNEIEQANPTWPVITDAEARRMPYLQAVIKEGLRMFPPVAGLMAKEVPKGGDTFKGTFFPEGTRIGYCAWGVVRWPEVWGSDAHEFRPERWLEASPEKLREMDGTVELVFGYGRWQCLGRNVAFIELNKVFVELLRRYDLCLVDPTKPWKSHNFGIFLQSDLWVKAYRRADPAAVVGTSLTVTQDATGRIKPNGEEGGMARACPAALQMTGAWGGAVPRLPHQIDLCRQLPPTASKRACRYQPSVEAGSWTPSQRLGSKAPTPSIITIAQHRPPTALQQPPTAFQPSPTIGPSKPHRDKRRQQAELPRTLLLNLASRTSNPPTSGLPVPSLFPFAFIPAARSAPHASRKPWIVLSRPLASTLAPLPRPPPPPPAIRPDPTLMSAKVTRACDACRVRKVRCSGDQPCAQCAHLNLACAFAPPPAKRKPGVRGRLVAQLRNKTAAEVTNGRPGAAAVSSITSPAAASTSSSASSPTSGGAVQLPAVTSIAGIVDSNHAVSPRFELAPAIGGGGYSQEFFMRLLPEYDKLVYPVNPVLTPDELRASIQNMHASYEDAALVHAFGAVTINLTQTSWTLHGDIAAQMTSLIQYSLWAHRKAEMGRDTDAHYLQCEMPMTVKRVMVGIWNEISLMAFKRFDRSFASLRESITMIQMLNIHQYSEDNPCGLSRREISRQQRMYWEAYIHERFMCIMSGFPCTMIPLRTGLPMTDADVPPYVTVGFNRLIRLFQIMDPPLLAHWTAQTMPDAPTMTAQWIESKQAQLDADEAETADAARDLSARGAGSLSEEQHVDLFVTRLWLRTLVWQLALSHGLLRSAPPRDAHEGLSLHFPAQRLSAQLRGLVSRLGNMSTFVIHGSGILQKLFEITSTVADVLALPRGPGQTQEEARARIEDFLFLVRFIFGFERTQKHQRDYLREKLDALREMYTVVDFGDLAGSPAAR</sequence>
<evidence type="ECO:0000256" key="4">
    <source>
        <dbReference type="ARBA" id="ARBA00023242"/>
    </source>
</evidence>
<dbReference type="PANTHER" id="PTHR24305">
    <property type="entry name" value="CYTOCHROME P450"/>
    <property type="match status" value="1"/>
</dbReference>
<reference evidence="7 8" key="1">
    <citation type="journal article" date="2016" name="Front. Microbiol.">
        <title>Genome and transcriptome sequences reveal the specific parasitism of the nematophagous Purpureocillium lilacinum 36-1.</title>
        <authorList>
            <person name="Xie J."/>
            <person name="Li S."/>
            <person name="Mo C."/>
            <person name="Xiao X."/>
            <person name="Peng D."/>
            <person name="Wang G."/>
            <person name="Xiao Y."/>
        </authorList>
    </citation>
    <scope>NUCLEOTIDE SEQUENCE [LARGE SCALE GENOMIC DNA]</scope>
    <source>
        <strain evidence="7 8">36-1</strain>
    </source>
</reference>
<evidence type="ECO:0000313" key="8">
    <source>
        <dbReference type="Proteomes" id="UP000245956"/>
    </source>
</evidence>
<dbReference type="GO" id="GO:0005506">
    <property type="term" value="F:iron ion binding"/>
    <property type="evidence" value="ECO:0007669"/>
    <property type="project" value="InterPro"/>
</dbReference>
<dbReference type="Gene3D" id="1.10.630.10">
    <property type="entry name" value="Cytochrome P450"/>
    <property type="match status" value="1"/>
</dbReference>
<dbReference type="CDD" id="cd12148">
    <property type="entry name" value="fungal_TF_MHR"/>
    <property type="match status" value="1"/>
</dbReference>
<dbReference type="InterPro" id="IPR001128">
    <property type="entry name" value="Cyt_P450"/>
</dbReference>
<comment type="caution">
    <text evidence="7">The sequence shown here is derived from an EMBL/GenBank/DDBJ whole genome shotgun (WGS) entry which is preliminary data.</text>
</comment>
<accession>A0A2U3EQL3</accession>
<dbReference type="CDD" id="cd00067">
    <property type="entry name" value="GAL4"/>
    <property type="match status" value="1"/>
</dbReference>
<proteinExistence type="predicted"/>
<evidence type="ECO:0000259" key="6">
    <source>
        <dbReference type="PROSITE" id="PS50048"/>
    </source>
</evidence>
<dbReference type="GO" id="GO:0016705">
    <property type="term" value="F:oxidoreductase activity, acting on paired donors, with incorporation or reduction of molecular oxygen"/>
    <property type="evidence" value="ECO:0007669"/>
    <property type="project" value="InterPro"/>
</dbReference>
<dbReference type="GO" id="GO:0008270">
    <property type="term" value="F:zinc ion binding"/>
    <property type="evidence" value="ECO:0007669"/>
    <property type="project" value="InterPro"/>
</dbReference>
<feature type="region of interest" description="Disordered" evidence="5">
    <location>
        <begin position="595"/>
        <end position="622"/>
    </location>
</feature>
<keyword evidence="4" id="KW-0539">Nucleus</keyword>
<evidence type="ECO:0000256" key="3">
    <source>
        <dbReference type="ARBA" id="ARBA00023004"/>
    </source>
</evidence>
<evidence type="ECO:0000313" key="7">
    <source>
        <dbReference type="EMBL" id="PWI76797.1"/>
    </source>
</evidence>
<dbReference type="PROSITE" id="PS50048">
    <property type="entry name" value="ZN2_CY6_FUNGAL_2"/>
    <property type="match status" value="1"/>
</dbReference>
<protein>
    <recommendedName>
        <fullName evidence="6">Zn(2)-C6 fungal-type domain-containing protein</fullName>
    </recommendedName>
</protein>
<dbReference type="CDD" id="cd11060">
    <property type="entry name" value="CYP57A1-like"/>
    <property type="match status" value="1"/>
</dbReference>
<evidence type="ECO:0000256" key="1">
    <source>
        <dbReference type="ARBA" id="ARBA00022617"/>
    </source>
</evidence>
<dbReference type="GO" id="GO:0000981">
    <property type="term" value="F:DNA-binding transcription factor activity, RNA polymerase II-specific"/>
    <property type="evidence" value="ECO:0007669"/>
    <property type="project" value="InterPro"/>
</dbReference>
<dbReference type="Pfam" id="PF00067">
    <property type="entry name" value="p450"/>
    <property type="match status" value="1"/>
</dbReference>
<keyword evidence="3" id="KW-0408">Iron</keyword>
<organism evidence="7 8">
    <name type="scientific">Purpureocillium lilacinum</name>
    <name type="common">Paecilomyces lilacinus</name>
    <dbReference type="NCBI Taxonomy" id="33203"/>
    <lineage>
        <taxon>Eukaryota</taxon>
        <taxon>Fungi</taxon>
        <taxon>Dikarya</taxon>
        <taxon>Ascomycota</taxon>
        <taxon>Pezizomycotina</taxon>
        <taxon>Sordariomycetes</taxon>
        <taxon>Hypocreomycetidae</taxon>
        <taxon>Hypocreales</taxon>
        <taxon>Ophiocordycipitaceae</taxon>
        <taxon>Purpureocillium</taxon>
    </lineage>
</organism>